<dbReference type="Pfam" id="PF13459">
    <property type="entry name" value="Fer4_15"/>
    <property type="match status" value="1"/>
</dbReference>
<keyword evidence="2 8" id="KW-0813">Transport</keyword>
<dbReference type="SUPFAM" id="SSF54862">
    <property type="entry name" value="4Fe-4S ferredoxins"/>
    <property type="match status" value="1"/>
</dbReference>
<sequence>MRVVADTSRCVGAGQCVLTDPTTFDQDEQDGTVVLLRDEPLDSEVSARVREAVDICPSQALSLVE</sequence>
<dbReference type="InterPro" id="IPR051269">
    <property type="entry name" value="Fe-S_cluster_ET"/>
</dbReference>
<dbReference type="InterPro" id="IPR001080">
    <property type="entry name" value="3Fe4S_ferredoxin"/>
</dbReference>
<dbReference type="PRINTS" id="PR00352">
    <property type="entry name" value="3FE4SFRDOXIN"/>
</dbReference>
<keyword evidence="3 8" id="KW-0479">Metal-binding</keyword>
<dbReference type="Proteomes" id="UP001501570">
    <property type="component" value="Unassembled WGS sequence"/>
</dbReference>
<evidence type="ECO:0000256" key="3">
    <source>
        <dbReference type="ARBA" id="ARBA00022723"/>
    </source>
</evidence>
<evidence type="ECO:0000313" key="9">
    <source>
        <dbReference type="EMBL" id="GAA5187213.1"/>
    </source>
</evidence>
<evidence type="ECO:0000256" key="6">
    <source>
        <dbReference type="ARBA" id="ARBA00023014"/>
    </source>
</evidence>
<evidence type="ECO:0000256" key="7">
    <source>
        <dbReference type="ARBA" id="ARBA00023291"/>
    </source>
</evidence>
<dbReference type="EMBL" id="BAABJQ010000009">
    <property type="protein sequence ID" value="GAA5187213.1"/>
    <property type="molecule type" value="Genomic_DNA"/>
</dbReference>
<accession>A0ABP9RWC7</accession>
<organism evidence="9 10">
    <name type="scientific">Rugosimonospora acidiphila</name>
    <dbReference type="NCBI Taxonomy" id="556531"/>
    <lineage>
        <taxon>Bacteria</taxon>
        <taxon>Bacillati</taxon>
        <taxon>Actinomycetota</taxon>
        <taxon>Actinomycetes</taxon>
        <taxon>Micromonosporales</taxon>
        <taxon>Micromonosporaceae</taxon>
        <taxon>Rugosimonospora</taxon>
    </lineage>
</organism>
<evidence type="ECO:0000256" key="1">
    <source>
        <dbReference type="ARBA" id="ARBA00001927"/>
    </source>
</evidence>
<evidence type="ECO:0000256" key="4">
    <source>
        <dbReference type="ARBA" id="ARBA00022982"/>
    </source>
</evidence>
<keyword evidence="6 8" id="KW-0411">Iron-sulfur</keyword>
<evidence type="ECO:0000256" key="5">
    <source>
        <dbReference type="ARBA" id="ARBA00023004"/>
    </source>
</evidence>
<comment type="cofactor">
    <cofactor evidence="1">
        <name>[3Fe-4S] cluster</name>
        <dbReference type="ChEBI" id="CHEBI:21137"/>
    </cofactor>
</comment>
<gene>
    <name evidence="9" type="ORF">GCM10023322_35060</name>
</gene>
<dbReference type="Gene3D" id="3.30.70.20">
    <property type="match status" value="1"/>
</dbReference>
<dbReference type="RefSeq" id="WP_345630822.1">
    <property type="nucleotide sequence ID" value="NZ_BAABJQ010000009.1"/>
</dbReference>
<evidence type="ECO:0000256" key="2">
    <source>
        <dbReference type="ARBA" id="ARBA00022448"/>
    </source>
</evidence>
<name>A0ABP9RWC7_9ACTN</name>
<protein>
    <recommendedName>
        <fullName evidence="8">Ferredoxin</fullName>
    </recommendedName>
</protein>
<dbReference type="PANTHER" id="PTHR36923:SF3">
    <property type="entry name" value="FERREDOXIN"/>
    <property type="match status" value="1"/>
</dbReference>
<comment type="caution">
    <text evidence="9">The sequence shown here is derived from an EMBL/GenBank/DDBJ whole genome shotgun (WGS) entry which is preliminary data.</text>
</comment>
<keyword evidence="7" id="KW-0003">3Fe-4S</keyword>
<keyword evidence="10" id="KW-1185">Reference proteome</keyword>
<keyword evidence="5 8" id="KW-0408">Iron</keyword>
<evidence type="ECO:0000256" key="8">
    <source>
        <dbReference type="RuleBase" id="RU368020"/>
    </source>
</evidence>
<dbReference type="PANTHER" id="PTHR36923">
    <property type="entry name" value="FERREDOXIN"/>
    <property type="match status" value="1"/>
</dbReference>
<proteinExistence type="predicted"/>
<evidence type="ECO:0000313" key="10">
    <source>
        <dbReference type="Proteomes" id="UP001501570"/>
    </source>
</evidence>
<comment type="function">
    <text evidence="8">Ferredoxins are iron-sulfur proteins that transfer electrons in a wide variety of metabolic reactions.</text>
</comment>
<keyword evidence="4 8" id="KW-0249">Electron transport</keyword>
<reference evidence="10" key="1">
    <citation type="journal article" date="2019" name="Int. J. Syst. Evol. Microbiol.">
        <title>The Global Catalogue of Microorganisms (GCM) 10K type strain sequencing project: providing services to taxonomists for standard genome sequencing and annotation.</title>
        <authorList>
            <consortium name="The Broad Institute Genomics Platform"/>
            <consortium name="The Broad Institute Genome Sequencing Center for Infectious Disease"/>
            <person name="Wu L."/>
            <person name="Ma J."/>
        </authorList>
    </citation>
    <scope>NUCLEOTIDE SEQUENCE [LARGE SCALE GENOMIC DNA]</scope>
    <source>
        <strain evidence="10">JCM 18304</strain>
    </source>
</reference>